<keyword evidence="2" id="KW-1185">Reference proteome</keyword>
<accession>A0AAN9MCH9</accession>
<dbReference type="AlphaFoldDB" id="A0AAN9MCH9"/>
<name>A0AAN9MCH9_CANGL</name>
<reference evidence="1 2" key="1">
    <citation type="submission" date="2024-01" db="EMBL/GenBank/DDBJ databases">
        <title>The genomes of 5 underutilized Papilionoideae crops provide insights into root nodulation and disease resistanc.</title>
        <authorList>
            <person name="Jiang F."/>
        </authorList>
    </citation>
    <scope>NUCLEOTIDE SEQUENCE [LARGE SCALE GENOMIC DNA]</scope>
    <source>
        <strain evidence="1">LVBAO_FW01</strain>
        <tissue evidence="1">Leaves</tissue>
    </source>
</reference>
<protein>
    <submittedName>
        <fullName evidence="1">Uncharacterized protein</fullName>
    </submittedName>
</protein>
<organism evidence="1 2">
    <name type="scientific">Canavalia gladiata</name>
    <name type="common">Sword bean</name>
    <name type="synonym">Dolichos gladiatus</name>
    <dbReference type="NCBI Taxonomy" id="3824"/>
    <lineage>
        <taxon>Eukaryota</taxon>
        <taxon>Viridiplantae</taxon>
        <taxon>Streptophyta</taxon>
        <taxon>Embryophyta</taxon>
        <taxon>Tracheophyta</taxon>
        <taxon>Spermatophyta</taxon>
        <taxon>Magnoliopsida</taxon>
        <taxon>eudicotyledons</taxon>
        <taxon>Gunneridae</taxon>
        <taxon>Pentapetalae</taxon>
        <taxon>rosids</taxon>
        <taxon>fabids</taxon>
        <taxon>Fabales</taxon>
        <taxon>Fabaceae</taxon>
        <taxon>Papilionoideae</taxon>
        <taxon>50 kb inversion clade</taxon>
        <taxon>NPAAA clade</taxon>
        <taxon>indigoferoid/millettioid clade</taxon>
        <taxon>Phaseoleae</taxon>
        <taxon>Canavalia</taxon>
    </lineage>
</organism>
<dbReference type="EMBL" id="JAYMYQ010000002">
    <property type="protein sequence ID" value="KAK7350334.1"/>
    <property type="molecule type" value="Genomic_DNA"/>
</dbReference>
<sequence length="165" mass="18000">MYLEGNCAYPHLRLSTASVWASWSLSFHAGDFHSFSVSKLLVCQGVGSGFEPNFEDHGVTWMAAGFGKASIARSDINLRSLVTRLIGRARLEHDGQWHVGPLASHHSLWPAFTHDVDTRLTGFSFPLNNCAGSALCVWARSVATLHGVNSDGGDYHYLLSPTRAT</sequence>
<evidence type="ECO:0000313" key="2">
    <source>
        <dbReference type="Proteomes" id="UP001367508"/>
    </source>
</evidence>
<proteinExistence type="predicted"/>
<comment type="caution">
    <text evidence="1">The sequence shown here is derived from an EMBL/GenBank/DDBJ whole genome shotgun (WGS) entry which is preliminary data.</text>
</comment>
<dbReference type="Proteomes" id="UP001367508">
    <property type="component" value="Unassembled WGS sequence"/>
</dbReference>
<gene>
    <name evidence="1" type="ORF">VNO77_08838</name>
</gene>
<evidence type="ECO:0000313" key="1">
    <source>
        <dbReference type="EMBL" id="KAK7350334.1"/>
    </source>
</evidence>